<dbReference type="NCBIfam" id="NF001204">
    <property type="entry name" value="PRK00166.1"/>
    <property type="match status" value="1"/>
</dbReference>
<dbReference type="AlphaFoldDB" id="A0A426FNS5"/>
<dbReference type="RefSeq" id="WP_125096524.1">
    <property type="nucleotide sequence ID" value="NZ_RRUE01000002.1"/>
</dbReference>
<evidence type="ECO:0000256" key="5">
    <source>
        <dbReference type="HAMAP-Rule" id="MF_00199"/>
    </source>
</evidence>
<reference evidence="7 8" key="1">
    <citation type="submission" date="2018-11" db="EMBL/GenBank/DDBJ databases">
        <title>Genome sequencing of Lautropia sp. KCOM 2505 (= ChDC F240).</title>
        <authorList>
            <person name="Kook J.-K."/>
            <person name="Park S.-N."/>
            <person name="Lim Y.K."/>
        </authorList>
    </citation>
    <scope>NUCLEOTIDE SEQUENCE [LARGE SCALE GENOMIC DNA]</scope>
    <source>
        <strain evidence="7 8">KCOM 2505</strain>
    </source>
</reference>
<dbReference type="Gene3D" id="3.60.21.10">
    <property type="match status" value="1"/>
</dbReference>
<name>A0A426FNS5_9BURK</name>
<dbReference type="GO" id="GO:0008803">
    <property type="term" value="F:bis(5'-nucleosyl)-tetraphosphatase (symmetrical) activity"/>
    <property type="evidence" value="ECO:0007669"/>
    <property type="project" value="UniProtKB-UniRule"/>
</dbReference>
<evidence type="ECO:0000259" key="6">
    <source>
        <dbReference type="Pfam" id="PF00149"/>
    </source>
</evidence>
<comment type="catalytic activity">
    <reaction evidence="4 5">
        <text>P(1),P(4)-bis(5'-adenosyl) tetraphosphate + H2O = 2 ADP + 2 H(+)</text>
        <dbReference type="Rhea" id="RHEA:24252"/>
        <dbReference type="ChEBI" id="CHEBI:15377"/>
        <dbReference type="ChEBI" id="CHEBI:15378"/>
        <dbReference type="ChEBI" id="CHEBI:58141"/>
        <dbReference type="ChEBI" id="CHEBI:456216"/>
        <dbReference type="EC" id="3.6.1.41"/>
    </reaction>
</comment>
<evidence type="ECO:0000256" key="3">
    <source>
        <dbReference type="ARBA" id="ARBA00022801"/>
    </source>
</evidence>
<keyword evidence="8" id="KW-1185">Reference proteome</keyword>
<dbReference type="HAMAP" id="MF_00199">
    <property type="entry name" value="ApaH"/>
    <property type="match status" value="1"/>
</dbReference>
<protein>
    <recommendedName>
        <fullName evidence="5">Bis(5'-nucleosyl)-tetraphosphatase, symmetrical</fullName>
        <ecNumber evidence="5">3.6.1.41</ecNumber>
    </recommendedName>
    <alternativeName>
        <fullName evidence="5">Ap4A hydrolase</fullName>
    </alternativeName>
    <alternativeName>
        <fullName evidence="5">Diadenosine 5',5'''-P1,P4-tetraphosphate pyrophosphohydrolase</fullName>
    </alternativeName>
    <alternativeName>
        <fullName evidence="5">Diadenosine tetraphosphatase</fullName>
    </alternativeName>
</protein>
<dbReference type="SUPFAM" id="SSF56300">
    <property type="entry name" value="Metallo-dependent phosphatases"/>
    <property type="match status" value="1"/>
</dbReference>
<dbReference type="EMBL" id="RRUE01000002">
    <property type="protein sequence ID" value="RRN44329.1"/>
    <property type="molecule type" value="Genomic_DNA"/>
</dbReference>
<accession>A0A426FNS5</accession>
<dbReference type="OrthoDB" id="9807890at2"/>
<evidence type="ECO:0000256" key="4">
    <source>
        <dbReference type="ARBA" id="ARBA00049417"/>
    </source>
</evidence>
<dbReference type="CDD" id="cd07422">
    <property type="entry name" value="MPP_ApaH"/>
    <property type="match status" value="1"/>
</dbReference>
<dbReference type="NCBIfam" id="TIGR00668">
    <property type="entry name" value="apaH"/>
    <property type="match status" value="1"/>
</dbReference>
<proteinExistence type="inferred from homology"/>
<gene>
    <name evidence="5" type="primary">apaH</name>
    <name evidence="7" type="ORF">EHV23_13490</name>
</gene>
<comment type="caution">
    <text evidence="7">The sequence shown here is derived from an EMBL/GenBank/DDBJ whole genome shotgun (WGS) entry which is preliminary data.</text>
</comment>
<dbReference type="EC" id="3.6.1.41" evidence="5"/>
<evidence type="ECO:0000313" key="8">
    <source>
        <dbReference type="Proteomes" id="UP000270261"/>
    </source>
</evidence>
<dbReference type="InterPro" id="IPR004843">
    <property type="entry name" value="Calcineurin-like_PHP"/>
</dbReference>
<dbReference type="InterPro" id="IPR029052">
    <property type="entry name" value="Metallo-depent_PP-like"/>
</dbReference>
<sequence length="272" mass="30626">MTLAFGDLQGCRQPLEQLLRKIGPAPTETLWFCGDLVNRGPDSLGTLREIRKLGLRARTVLGNHDLHLLAQFAGIRSPRAGDTLEPILKAPDGAELIDWLRTRPLALRQGDFLMVHAGLLPEWEYDQARDLAHEVEKVLAGPHWQDFLTVMYGNTPDRWSDDLRGDDRLRCIVNGLTRVRYLHTDGRMEFKCTESPENAPDGLIPWFLAPNRRSAGRPVIFGHWSSLGLKLQPDLIALDTGCVWGGSLTAIRLETRQLFQQPCPGRRNGKKE</sequence>
<evidence type="ECO:0000313" key="7">
    <source>
        <dbReference type="EMBL" id="RRN44329.1"/>
    </source>
</evidence>
<feature type="domain" description="Calcineurin-like phosphoesterase" evidence="6">
    <location>
        <begin position="3"/>
        <end position="174"/>
    </location>
</feature>
<dbReference type="Pfam" id="PF00149">
    <property type="entry name" value="Metallophos"/>
    <property type="match status" value="1"/>
</dbReference>
<keyword evidence="3 5" id="KW-0378">Hydrolase</keyword>
<evidence type="ECO:0000256" key="1">
    <source>
        <dbReference type="ARBA" id="ARBA00003413"/>
    </source>
</evidence>
<comment type="function">
    <text evidence="1 5">Hydrolyzes diadenosine 5',5'''-P1,P4-tetraphosphate to yield ADP.</text>
</comment>
<dbReference type="PANTHER" id="PTHR40942">
    <property type="match status" value="1"/>
</dbReference>
<evidence type="ECO:0000256" key="2">
    <source>
        <dbReference type="ARBA" id="ARBA00005419"/>
    </source>
</evidence>
<comment type="similarity">
    <text evidence="2 5">Belongs to the Ap4A hydrolase family.</text>
</comment>
<dbReference type="PANTHER" id="PTHR40942:SF4">
    <property type="entry name" value="CYTOCHROME C5"/>
    <property type="match status" value="1"/>
</dbReference>
<dbReference type="Proteomes" id="UP000270261">
    <property type="component" value="Unassembled WGS sequence"/>
</dbReference>
<dbReference type="PIRSF" id="PIRSF000903">
    <property type="entry name" value="B5n-ttraPtase_sm"/>
    <property type="match status" value="1"/>
</dbReference>
<organism evidence="7 8">
    <name type="scientific">Lautropia dentalis</name>
    <dbReference type="NCBI Taxonomy" id="2490857"/>
    <lineage>
        <taxon>Bacteria</taxon>
        <taxon>Pseudomonadati</taxon>
        <taxon>Pseudomonadota</taxon>
        <taxon>Betaproteobacteria</taxon>
        <taxon>Burkholderiales</taxon>
        <taxon>Burkholderiaceae</taxon>
        <taxon>Lautropia</taxon>
    </lineage>
</organism>
<dbReference type="InterPro" id="IPR004617">
    <property type="entry name" value="ApaH"/>
</dbReference>